<dbReference type="EMBL" id="LNJQ01000001">
    <property type="protein sequence ID" value="KWZ43523.1"/>
    <property type="molecule type" value="Genomic_DNA"/>
</dbReference>
<feature type="region of interest" description="Disordered" evidence="1">
    <location>
        <begin position="59"/>
        <end position="78"/>
    </location>
</feature>
<feature type="region of interest" description="Disordered" evidence="1">
    <location>
        <begin position="1"/>
        <end position="24"/>
    </location>
</feature>
<gene>
    <name evidence="2" type="ORF">WS72_12105</name>
</gene>
<reference evidence="2 3" key="1">
    <citation type="submission" date="2015-11" db="EMBL/GenBank/DDBJ databases">
        <authorList>
            <person name="Sahl J."/>
            <person name="Wagner D."/>
            <person name="Keim P."/>
        </authorList>
    </citation>
    <scope>NUCLEOTIDE SEQUENCE [LARGE SCALE GENOMIC DNA]</scope>
    <source>
        <strain evidence="2 3">BDU18</strain>
    </source>
</reference>
<evidence type="ECO:0000313" key="2">
    <source>
        <dbReference type="EMBL" id="KWZ43523.1"/>
    </source>
</evidence>
<name>A0ABR5TEV5_9BURK</name>
<organism evidence="2 3">
    <name type="scientific">Burkholderia savannae</name>
    <dbReference type="NCBI Taxonomy" id="1637837"/>
    <lineage>
        <taxon>Bacteria</taxon>
        <taxon>Pseudomonadati</taxon>
        <taxon>Pseudomonadota</taxon>
        <taxon>Betaproteobacteria</taxon>
        <taxon>Burkholderiales</taxon>
        <taxon>Burkholderiaceae</taxon>
        <taxon>Burkholderia</taxon>
        <taxon>pseudomallei group</taxon>
    </lineage>
</organism>
<sequence>MRDRRARTTFATRRPSGPPHALCRVARPAVPPYRRNGATPAGVAARHPTFVRLSGHAVSSNLNAGNLLDHADRERSAE</sequence>
<protein>
    <submittedName>
        <fullName evidence="2">Uncharacterized protein</fullName>
    </submittedName>
</protein>
<keyword evidence="3" id="KW-1185">Reference proteome</keyword>
<dbReference type="Proteomes" id="UP000070255">
    <property type="component" value="Unassembled WGS sequence"/>
</dbReference>
<comment type="caution">
    <text evidence="2">The sequence shown here is derived from an EMBL/GenBank/DDBJ whole genome shotgun (WGS) entry which is preliminary data.</text>
</comment>
<evidence type="ECO:0000256" key="1">
    <source>
        <dbReference type="SAM" id="MobiDB-lite"/>
    </source>
</evidence>
<proteinExistence type="predicted"/>
<accession>A0ABR5TEV5</accession>
<evidence type="ECO:0000313" key="3">
    <source>
        <dbReference type="Proteomes" id="UP000070255"/>
    </source>
</evidence>
<feature type="compositionally biased region" description="Basic and acidic residues" evidence="1">
    <location>
        <begin position="69"/>
        <end position="78"/>
    </location>
</feature>